<keyword evidence="6" id="KW-1133">Transmembrane helix</keyword>
<dbReference type="InterPro" id="IPR046956">
    <property type="entry name" value="RLP23-like"/>
</dbReference>
<evidence type="ECO:0000256" key="8">
    <source>
        <dbReference type="ARBA" id="ARBA00023170"/>
    </source>
</evidence>
<evidence type="ECO:0000256" key="4">
    <source>
        <dbReference type="ARBA" id="ARBA00022729"/>
    </source>
</evidence>
<keyword evidence="13" id="KW-1185">Reference proteome</keyword>
<keyword evidence="3" id="KW-0812">Transmembrane</keyword>
<evidence type="ECO:0000256" key="7">
    <source>
        <dbReference type="ARBA" id="ARBA00023136"/>
    </source>
</evidence>
<dbReference type="InterPro" id="IPR032675">
    <property type="entry name" value="LRR_dom_sf"/>
</dbReference>
<dbReference type="PANTHER" id="PTHR48063:SF112">
    <property type="entry name" value="RECEPTOR LIKE PROTEIN 30-LIKE"/>
    <property type="match status" value="1"/>
</dbReference>
<keyword evidence="7" id="KW-0472">Membrane</keyword>
<dbReference type="AlphaFoldDB" id="A0AAQ3MEP5"/>
<dbReference type="Pfam" id="PF08263">
    <property type="entry name" value="LRRNT_2"/>
    <property type="match status" value="1"/>
</dbReference>
<comment type="subcellular location">
    <subcellularLocation>
        <location evidence="1">Membrane</location>
        <topology evidence="1">Single-pass type I membrane protein</topology>
    </subcellularLocation>
</comment>
<keyword evidence="5" id="KW-0677">Repeat</keyword>
<sequence length="168" mass="19317">MLNRARDQRSRPTTVEKRASRGDVTEGSRRELTEAFSWETSLEGIKNREIKGLKERIEVRRLKGVIRCNFDTRCNQQDMDGLLNFKQGVTYPSAVLSSWTTQLDCCHWKGVICSNITSRVTGITLLCPTTPPIYNDNVDKSHCLTSSIHLSLLFVELEFLEYLEFEKQ</sequence>
<dbReference type="Gene3D" id="3.80.10.10">
    <property type="entry name" value="Ribonuclease Inhibitor"/>
    <property type="match status" value="1"/>
</dbReference>
<feature type="domain" description="Leucine-rich repeat-containing N-terminal plant-type" evidence="11">
    <location>
        <begin position="76"/>
        <end position="114"/>
    </location>
</feature>
<evidence type="ECO:0000256" key="10">
    <source>
        <dbReference type="SAM" id="MobiDB-lite"/>
    </source>
</evidence>
<dbReference type="Proteomes" id="UP001374535">
    <property type="component" value="Chromosome 11"/>
</dbReference>
<accession>A0AAQ3MEP5</accession>
<proteinExistence type="predicted"/>
<feature type="region of interest" description="Disordered" evidence="10">
    <location>
        <begin position="1"/>
        <end position="27"/>
    </location>
</feature>
<gene>
    <name evidence="12" type="ORF">V8G54_035260</name>
</gene>
<evidence type="ECO:0000256" key="6">
    <source>
        <dbReference type="ARBA" id="ARBA00022989"/>
    </source>
</evidence>
<organism evidence="12 13">
    <name type="scientific">Vigna mungo</name>
    <name type="common">Black gram</name>
    <name type="synonym">Phaseolus mungo</name>
    <dbReference type="NCBI Taxonomy" id="3915"/>
    <lineage>
        <taxon>Eukaryota</taxon>
        <taxon>Viridiplantae</taxon>
        <taxon>Streptophyta</taxon>
        <taxon>Embryophyta</taxon>
        <taxon>Tracheophyta</taxon>
        <taxon>Spermatophyta</taxon>
        <taxon>Magnoliopsida</taxon>
        <taxon>eudicotyledons</taxon>
        <taxon>Gunneridae</taxon>
        <taxon>Pentapetalae</taxon>
        <taxon>rosids</taxon>
        <taxon>fabids</taxon>
        <taxon>Fabales</taxon>
        <taxon>Fabaceae</taxon>
        <taxon>Papilionoideae</taxon>
        <taxon>50 kb inversion clade</taxon>
        <taxon>NPAAA clade</taxon>
        <taxon>indigoferoid/millettioid clade</taxon>
        <taxon>Phaseoleae</taxon>
        <taxon>Vigna</taxon>
    </lineage>
</organism>
<evidence type="ECO:0000313" key="12">
    <source>
        <dbReference type="EMBL" id="WVY89746.1"/>
    </source>
</evidence>
<evidence type="ECO:0000259" key="11">
    <source>
        <dbReference type="Pfam" id="PF08263"/>
    </source>
</evidence>
<evidence type="ECO:0000256" key="2">
    <source>
        <dbReference type="ARBA" id="ARBA00022614"/>
    </source>
</evidence>
<evidence type="ECO:0000256" key="1">
    <source>
        <dbReference type="ARBA" id="ARBA00004479"/>
    </source>
</evidence>
<keyword evidence="8" id="KW-0675">Receptor</keyword>
<evidence type="ECO:0000256" key="5">
    <source>
        <dbReference type="ARBA" id="ARBA00022737"/>
    </source>
</evidence>
<keyword evidence="9" id="KW-0325">Glycoprotein</keyword>
<keyword evidence="4" id="KW-0732">Signal</keyword>
<dbReference type="PANTHER" id="PTHR48063">
    <property type="entry name" value="LRR RECEPTOR-LIKE KINASE"/>
    <property type="match status" value="1"/>
</dbReference>
<name>A0AAQ3MEP5_VIGMU</name>
<dbReference type="InterPro" id="IPR013210">
    <property type="entry name" value="LRR_N_plant-typ"/>
</dbReference>
<protein>
    <recommendedName>
        <fullName evidence="11">Leucine-rich repeat-containing N-terminal plant-type domain-containing protein</fullName>
    </recommendedName>
</protein>
<dbReference type="GO" id="GO:0016020">
    <property type="term" value="C:membrane"/>
    <property type="evidence" value="ECO:0007669"/>
    <property type="project" value="UniProtKB-SubCell"/>
</dbReference>
<evidence type="ECO:0000313" key="13">
    <source>
        <dbReference type="Proteomes" id="UP001374535"/>
    </source>
</evidence>
<dbReference type="EMBL" id="CP144690">
    <property type="protein sequence ID" value="WVY89746.1"/>
    <property type="molecule type" value="Genomic_DNA"/>
</dbReference>
<keyword evidence="2" id="KW-0433">Leucine-rich repeat</keyword>
<evidence type="ECO:0000256" key="3">
    <source>
        <dbReference type="ARBA" id="ARBA00022692"/>
    </source>
</evidence>
<evidence type="ECO:0000256" key="9">
    <source>
        <dbReference type="ARBA" id="ARBA00023180"/>
    </source>
</evidence>
<reference evidence="12 13" key="1">
    <citation type="journal article" date="2023" name="Life. Sci Alliance">
        <title>Evolutionary insights into 3D genome organization and epigenetic landscape of Vigna mungo.</title>
        <authorList>
            <person name="Junaid A."/>
            <person name="Singh B."/>
            <person name="Bhatia S."/>
        </authorList>
    </citation>
    <scope>NUCLEOTIDE SEQUENCE [LARGE SCALE GENOMIC DNA]</scope>
    <source>
        <strain evidence="12">Urdbean</strain>
    </source>
</reference>